<dbReference type="GO" id="GO:0016491">
    <property type="term" value="F:oxidoreductase activity"/>
    <property type="evidence" value="ECO:0007669"/>
    <property type="project" value="UniProtKB-KW"/>
</dbReference>
<dbReference type="Pfam" id="PF00106">
    <property type="entry name" value="adh_short"/>
    <property type="match status" value="1"/>
</dbReference>
<protein>
    <recommendedName>
        <fullName evidence="4">NAD(P)-binding protein</fullName>
    </recommendedName>
</protein>
<keyword evidence="3" id="KW-1185">Reference proteome</keyword>
<organism evidence="2 3">
    <name type="scientific">Mycena alexandri</name>
    <dbReference type="NCBI Taxonomy" id="1745969"/>
    <lineage>
        <taxon>Eukaryota</taxon>
        <taxon>Fungi</taxon>
        <taxon>Dikarya</taxon>
        <taxon>Basidiomycota</taxon>
        <taxon>Agaricomycotina</taxon>
        <taxon>Agaricomycetes</taxon>
        <taxon>Agaricomycetidae</taxon>
        <taxon>Agaricales</taxon>
        <taxon>Marasmiineae</taxon>
        <taxon>Mycenaceae</taxon>
        <taxon>Mycena</taxon>
    </lineage>
</organism>
<evidence type="ECO:0000256" key="1">
    <source>
        <dbReference type="ARBA" id="ARBA00023002"/>
    </source>
</evidence>
<comment type="caution">
    <text evidence="2">The sequence shown here is derived from an EMBL/GenBank/DDBJ whole genome shotgun (WGS) entry which is preliminary data.</text>
</comment>
<keyword evidence="1" id="KW-0560">Oxidoreductase</keyword>
<dbReference type="PANTHER" id="PTHR43157">
    <property type="entry name" value="PHOSPHATIDYLINOSITOL-GLYCAN BIOSYNTHESIS CLASS F PROTEIN-RELATED"/>
    <property type="match status" value="1"/>
</dbReference>
<evidence type="ECO:0000313" key="2">
    <source>
        <dbReference type="EMBL" id="KAJ7020626.1"/>
    </source>
</evidence>
<gene>
    <name evidence="2" type="ORF">C8F04DRAFT_1143690</name>
</gene>
<dbReference type="EMBL" id="JARJCM010000257">
    <property type="protein sequence ID" value="KAJ7020626.1"/>
    <property type="molecule type" value="Genomic_DNA"/>
</dbReference>
<dbReference type="Proteomes" id="UP001218188">
    <property type="component" value="Unassembled WGS sequence"/>
</dbReference>
<proteinExistence type="predicted"/>
<dbReference type="InterPro" id="IPR002347">
    <property type="entry name" value="SDR_fam"/>
</dbReference>
<dbReference type="InterPro" id="IPR036291">
    <property type="entry name" value="NAD(P)-bd_dom_sf"/>
</dbReference>
<evidence type="ECO:0000313" key="3">
    <source>
        <dbReference type="Proteomes" id="UP001218188"/>
    </source>
</evidence>
<dbReference type="Gene3D" id="3.40.50.720">
    <property type="entry name" value="NAD(P)-binding Rossmann-like Domain"/>
    <property type="match status" value="1"/>
</dbReference>
<evidence type="ECO:0008006" key="4">
    <source>
        <dbReference type="Google" id="ProtNLM"/>
    </source>
</evidence>
<sequence>MGISLSTVRYALFTFLPDQFFEKLPTSFDDDLTGRTFMITGSNTGLGLASAIHLARMKPAHLILAVRDLEKGAKAKDELIAQTNFTGPIDVWELDMAKFDSVKSFAEKSNNTLGRLDGAIINAGITSPPRWDMTSDGWEKTLQVNGIATGLLAVLLLPLLQVTTKLPPPHPNAAQTSPHLTITGSSAQYLTKFPEKRATNILQTLNDPSKGRMTKDRYAVSKLFNLFLAREIAALPQAQGVVVNVVDPGMCVSEIGRDRNLGPIASWIYHAVAWPISKGAINMVYAVLRPTPPGAFITSCEIRQPPSWTCKKDGLLVQKKVWDEMVEVWREIAPEVDNIVW</sequence>
<dbReference type="SUPFAM" id="SSF51735">
    <property type="entry name" value="NAD(P)-binding Rossmann-fold domains"/>
    <property type="match status" value="1"/>
</dbReference>
<name>A0AAD6S3N5_9AGAR</name>
<dbReference type="PANTHER" id="PTHR43157:SF31">
    <property type="entry name" value="PHOSPHATIDYLINOSITOL-GLYCAN BIOSYNTHESIS CLASS F PROTEIN"/>
    <property type="match status" value="1"/>
</dbReference>
<reference evidence="2" key="1">
    <citation type="submission" date="2023-03" db="EMBL/GenBank/DDBJ databases">
        <title>Massive genome expansion in bonnet fungi (Mycena s.s.) driven by repeated elements and novel gene families across ecological guilds.</title>
        <authorList>
            <consortium name="Lawrence Berkeley National Laboratory"/>
            <person name="Harder C.B."/>
            <person name="Miyauchi S."/>
            <person name="Viragh M."/>
            <person name="Kuo A."/>
            <person name="Thoen E."/>
            <person name="Andreopoulos B."/>
            <person name="Lu D."/>
            <person name="Skrede I."/>
            <person name="Drula E."/>
            <person name="Henrissat B."/>
            <person name="Morin E."/>
            <person name="Kohler A."/>
            <person name="Barry K."/>
            <person name="LaButti K."/>
            <person name="Morin E."/>
            <person name="Salamov A."/>
            <person name="Lipzen A."/>
            <person name="Mereny Z."/>
            <person name="Hegedus B."/>
            <person name="Baldrian P."/>
            <person name="Stursova M."/>
            <person name="Weitz H."/>
            <person name="Taylor A."/>
            <person name="Grigoriev I.V."/>
            <person name="Nagy L.G."/>
            <person name="Martin F."/>
            <person name="Kauserud H."/>
        </authorList>
    </citation>
    <scope>NUCLEOTIDE SEQUENCE</scope>
    <source>
        <strain evidence="2">CBHHK200</strain>
    </source>
</reference>
<dbReference type="PRINTS" id="PR00081">
    <property type="entry name" value="GDHRDH"/>
</dbReference>
<dbReference type="AlphaFoldDB" id="A0AAD6S3N5"/>
<accession>A0AAD6S3N5</accession>